<dbReference type="RefSeq" id="WP_059773256.1">
    <property type="nucleotide sequence ID" value="NZ_CABVPO010000010.1"/>
</dbReference>
<dbReference type="Proteomes" id="UP000473571">
    <property type="component" value="Unassembled WGS sequence"/>
</dbReference>
<proteinExistence type="predicted"/>
<evidence type="ECO:0000313" key="2">
    <source>
        <dbReference type="Proteomes" id="UP000473571"/>
    </source>
</evidence>
<protein>
    <submittedName>
        <fullName evidence="1">AroM family protein</fullName>
    </submittedName>
</protein>
<gene>
    <name evidence="1" type="ORF">F7R13_00885</name>
</gene>
<sequence length="222" mass="23871">MLATVTIGQAPRTNIASIVEAAMPRGVKCVHAGALDGLTKDEIDARFAPCGSGRKLVTRIADGTAVVLDKEAVGNALQEKIMRLEEQGCDAILLLCTGEFDGLSCKRARLFEPDKMIPPIVGALARSEKVGVVVPLPEQIETEGSKWRILSTPAEYAAASPYTDDFRELSIAARTLRGRGARILVLDCMGYEQRHRTHAAREAGCPVILSNTLVAKCIAEML</sequence>
<evidence type="ECO:0000313" key="1">
    <source>
        <dbReference type="EMBL" id="KAB0686324.1"/>
    </source>
</evidence>
<comment type="caution">
    <text evidence="1">The sequence shown here is derived from an EMBL/GenBank/DDBJ whole genome shotgun (WGS) entry which is preliminary data.</text>
</comment>
<dbReference type="Pfam" id="PF07302">
    <property type="entry name" value="AroM"/>
    <property type="match status" value="1"/>
</dbReference>
<reference evidence="1 2" key="1">
    <citation type="submission" date="2019-09" db="EMBL/GenBank/DDBJ databases">
        <title>Draft genome sequences of 48 bacterial type strains from the CCUG.</title>
        <authorList>
            <person name="Tunovic T."/>
            <person name="Pineiro-Iglesias B."/>
            <person name="Unosson C."/>
            <person name="Inganas E."/>
            <person name="Ohlen M."/>
            <person name="Cardew S."/>
            <person name="Jensie-Markopoulos S."/>
            <person name="Salva-Serra F."/>
            <person name="Jaen-Luchoro D."/>
            <person name="Karlsson R."/>
            <person name="Svensson-Stadler L."/>
            <person name="Chun J."/>
            <person name="Moore E."/>
        </authorList>
    </citation>
    <scope>NUCLEOTIDE SEQUENCE [LARGE SCALE GENOMIC DNA]</scope>
    <source>
        <strain evidence="1 2">CCUG 65687</strain>
    </source>
</reference>
<accession>A0A6L3NP80</accession>
<dbReference type="InterPro" id="IPR010843">
    <property type="entry name" value="Uncharacterised_AroM"/>
</dbReference>
<organism evidence="1 2">
    <name type="scientific">Burkholderia territorii</name>
    <dbReference type="NCBI Taxonomy" id="1503055"/>
    <lineage>
        <taxon>Bacteria</taxon>
        <taxon>Pseudomonadati</taxon>
        <taxon>Pseudomonadota</taxon>
        <taxon>Betaproteobacteria</taxon>
        <taxon>Burkholderiales</taxon>
        <taxon>Burkholderiaceae</taxon>
        <taxon>Burkholderia</taxon>
        <taxon>Burkholderia cepacia complex</taxon>
    </lineage>
</organism>
<dbReference type="AlphaFoldDB" id="A0A6L3NP80"/>
<dbReference type="EMBL" id="VZOL01000004">
    <property type="protein sequence ID" value="KAB0686324.1"/>
    <property type="molecule type" value="Genomic_DNA"/>
</dbReference>
<name>A0A6L3NP80_9BURK</name>
<dbReference type="NCBIfam" id="NF007788">
    <property type="entry name" value="PRK10481.1"/>
    <property type="match status" value="1"/>
</dbReference>